<sequence length="120" mass="12695">MSARPGKRSETFTTAVAEKKLKTGSGSRDGAVRAGGLVAMIVGVVGAFVAYQLSLGYEDTRDSVSAQILATAFLALAVLGVGLYVAGALSQLMRLWLLRQVVESQERHDELVAALREGRS</sequence>
<dbReference type="RefSeq" id="WP_090860504.1">
    <property type="nucleotide sequence ID" value="NZ_FMZM01000014.1"/>
</dbReference>
<evidence type="ECO:0000313" key="3">
    <source>
        <dbReference type="Proteomes" id="UP000199034"/>
    </source>
</evidence>
<proteinExistence type="predicted"/>
<keyword evidence="1" id="KW-0812">Transmembrane</keyword>
<dbReference type="Proteomes" id="UP000199034">
    <property type="component" value="Unassembled WGS sequence"/>
</dbReference>
<gene>
    <name evidence="2" type="ORF">SAMN05421872_11456</name>
</gene>
<feature type="transmembrane region" description="Helical" evidence="1">
    <location>
        <begin position="30"/>
        <end position="54"/>
    </location>
</feature>
<dbReference type="AlphaFoldDB" id="A0A1G6ZUX2"/>
<keyword evidence="1" id="KW-1133">Transmembrane helix</keyword>
<dbReference type="STRING" id="1045774.SAMN05421872_11456"/>
<keyword evidence="3" id="KW-1185">Reference proteome</keyword>
<dbReference type="OrthoDB" id="5187582at2"/>
<name>A0A1G6ZUX2_9ACTN</name>
<feature type="transmembrane region" description="Helical" evidence="1">
    <location>
        <begin position="66"/>
        <end position="89"/>
    </location>
</feature>
<keyword evidence="1" id="KW-0472">Membrane</keyword>
<accession>A0A1G6ZUX2</accession>
<protein>
    <submittedName>
        <fullName evidence="2">Uncharacterized protein</fullName>
    </submittedName>
</protein>
<evidence type="ECO:0000313" key="2">
    <source>
        <dbReference type="EMBL" id="SDE06331.1"/>
    </source>
</evidence>
<evidence type="ECO:0000256" key="1">
    <source>
        <dbReference type="SAM" id="Phobius"/>
    </source>
</evidence>
<organism evidence="2 3">
    <name type="scientific">Nocardioides lianchengensis</name>
    <dbReference type="NCBI Taxonomy" id="1045774"/>
    <lineage>
        <taxon>Bacteria</taxon>
        <taxon>Bacillati</taxon>
        <taxon>Actinomycetota</taxon>
        <taxon>Actinomycetes</taxon>
        <taxon>Propionibacteriales</taxon>
        <taxon>Nocardioidaceae</taxon>
        <taxon>Nocardioides</taxon>
    </lineage>
</organism>
<reference evidence="2 3" key="1">
    <citation type="submission" date="2016-10" db="EMBL/GenBank/DDBJ databases">
        <authorList>
            <person name="de Groot N.N."/>
        </authorList>
    </citation>
    <scope>NUCLEOTIDE SEQUENCE [LARGE SCALE GENOMIC DNA]</scope>
    <source>
        <strain evidence="2 3">CGMCC 4.6858</strain>
    </source>
</reference>
<dbReference type="EMBL" id="FMZM01000014">
    <property type="protein sequence ID" value="SDE06331.1"/>
    <property type="molecule type" value="Genomic_DNA"/>
</dbReference>